<dbReference type="InterPro" id="IPR036263">
    <property type="entry name" value="Chorismate_II_sf"/>
</dbReference>
<dbReference type="EMBL" id="CCSD01000059">
    <property type="protein sequence ID" value="CDZ89501.1"/>
    <property type="molecule type" value="Genomic_DNA"/>
</dbReference>
<dbReference type="AlphaFoldDB" id="A0A098BP36"/>
<sequence length="100" mass="10879">MTATSERFTPSHTDPDRVFDEIDRIDAEIVAAIRYRTGLVHRAGRLRRAGHGTTSVHACREMAALTRFTTALGRDGTALAATLLRLGREPLADTATCGQD</sequence>
<dbReference type="GO" id="GO:0046417">
    <property type="term" value="P:chorismate metabolic process"/>
    <property type="evidence" value="ECO:0007669"/>
    <property type="project" value="InterPro"/>
</dbReference>
<evidence type="ECO:0000313" key="1">
    <source>
        <dbReference type="EMBL" id="CDZ89501.1"/>
    </source>
</evidence>
<dbReference type="InterPro" id="IPR036979">
    <property type="entry name" value="CM_dom_sf"/>
</dbReference>
<reference evidence="1 2" key="1">
    <citation type="journal article" date="2014" name="Genome Announc.">
        <title>Draft Genome Sequence of Propane- and Butane-Oxidizing Actinobacterium Rhodococcus ruber IEGM 231.</title>
        <authorList>
            <person name="Ivshina I.B."/>
            <person name="Kuyukina M.S."/>
            <person name="Krivoruchko A.V."/>
            <person name="Barbe V."/>
            <person name="Fischer C."/>
        </authorList>
    </citation>
    <scope>NUCLEOTIDE SEQUENCE [LARGE SCALE GENOMIC DNA]</scope>
</reference>
<dbReference type="InterPro" id="IPR010958">
    <property type="entry name" value="Chorismate_mutase_highGC-bac"/>
</dbReference>
<proteinExistence type="predicted"/>
<dbReference type="Gene3D" id="1.20.59.10">
    <property type="entry name" value="Chorismate mutase"/>
    <property type="match status" value="1"/>
</dbReference>
<name>A0A098BP36_9NOCA</name>
<dbReference type="KEGG" id="rrz:CS378_04810"/>
<gene>
    <name evidence="1" type="ORF">RHRU231_480048</name>
</gene>
<dbReference type="eggNOG" id="COG1605">
    <property type="taxonomic scope" value="Bacteria"/>
</dbReference>
<dbReference type="NCBIfam" id="TIGR01808">
    <property type="entry name" value="CM_M_hiGC-arch"/>
    <property type="match status" value="1"/>
</dbReference>
<dbReference type="SUPFAM" id="SSF48600">
    <property type="entry name" value="Chorismate mutase II"/>
    <property type="match status" value="1"/>
</dbReference>
<dbReference type="Proteomes" id="UP000042997">
    <property type="component" value="Unassembled WGS sequence"/>
</dbReference>
<dbReference type="RefSeq" id="WP_010594423.1">
    <property type="nucleotide sequence ID" value="NZ_CP023714.1"/>
</dbReference>
<dbReference type="OrthoDB" id="3213864at2"/>
<evidence type="ECO:0000313" key="2">
    <source>
        <dbReference type="Proteomes" id="UP000042997"/>
    </source>
</evidence>
<protein>
    <submittedName>
        <fullName evidence="1">Uncharacterized protein</fullName>
    </submittedName>
</protein>
<accession>A0A098BP36</accession>
<organism evidence="1 2">
    <name type="scientific">Rhodococcus ruber</name>
    <dbReference type="NCBI Taxonomy" id="1830"/>
    <lineage>
        <taxon>Bacteria</taxon>
        <taxon>Bacillati</taxon>
        <taxon>Actinomycetota</taxon>
        <taxon>Actinomycetes</taxon>
        <taxon>Mycobacteriales</taxon>
        <taxon>Nocardiaceae</taxon>
        <taxon>Rhodococcus</taxon>
    </lineage>
</organism>
<dbReference type="GeneID" id="66836259"/>